<keyword evidence="18" id="KW-1185">Reference proteome</keyword>
<dbReference type="InterPro" id="IPR015919">
    <property type="entry name" value="Cadherin-like_sf"/>
</dbReference>
<keyword evidence="2" id="KW-1003">Cell membrane</keyword>
<dbReference type="PROSITE" id="PS50268">
    <property type="entry name" value="CADHERIN_2"/>
    <property type="match status" value="7"/>
</dbReference>
<keyword evidence="4" id="KW-0479">Metal-binding</keyword>
<evidence type="ECO:0000256" key="14">
    <source>
        <dbReference type="SAM" id="Phobius"/>
    </source>
</evidence>
<feature type="domain" description="Cadherin" evidence="16">
    <location>
        <begin position="478"/>
        <end position="581"/>
    </location>
</feature>
<dbReference type="FunFam" id="2.60.40.60:FF:000007">
    <property type="entry name" value="Protocadherin alpha 2"/>
    <property type="match status" value="1"/>
</dbReference>
<evidence type="ECO:0000256" key="4">
    <source>
        <dbReference type="ARBA" id="ARBA00022723"/>
    </source>
</evidence>
<comment type="subcellular location">
    <subcellularLocation>
        <location evidence="1">Cell membrane</location>
        <topology evidence="1">Single-pass type I membrane protein</topology>
    </subcellularLocation>
</comment>
<accession>A0ABD3X5J5</accession>
<evidence type="ECO:0000256" key="11">
    <source>
        <dbReference type="ARBA" id="ARBA00023180"/>
    </source>
</evidence>
<name>A0ABD3X5J5_SINWO</name>
<evidence type="ECO:0000256" key="13">
    <source>
        <dbReference type="SAM" id="MobiDB-lite"/>
    </source>
</evidence>
<dbReference type="Pfam" id="PF08266">
    <property type="entry name" value="Cadherin_2"/>
    <property type="match status" value="1"/>
</dbReference>
<keyword evidence="7 12" id="KW-0106">Calcium</keyword>
<dbReference type="FunFam" id="2.60.40.60:FF:000123">
    <property type="entry name" value="Protocadherin beta 4"/>
    <property type="match status" value="1"/>
</dbReference>
<evidence type="ECO:0000256" key="10">
    <source>
        <dbReference type="ARBA" id="ARBA00023136"/>
    </source>
</evidence>
<dbReference type="InterPro" id="IPR050174">
    <property type="entry name" value="Protocadherin/Cadherin-CA"/>
</dbReference>
<protein>
    <recommendedName>
        <fullName evidence="16">Cadherin domain-containing protein</fullName>
    </recommendedName>
</protein>
<dbReference type="FunFam" id="2.60.40.60:FF:000020">
    <property type="entry name" value="Dachsous cadherin-related 1b"/>
    <property type="match status" value="1"/>
</dbReference>
<dbReference type="FunFam" id="2.60.40.60:FF:000004">
    <property type="entry name" value="Protocadherin 1 gamma 2"/>
    <property type="match status" value="1"/>
</dbReference>
<keyword evidence="10 14" id="KW-0472">Membrane</keyword>
<feature type="domain" description="Cadherin" evidence="16">
    <location>
        <begin position="376"/>
        <end position="477"/>
    </location>
</feature>
<keyword evidence="11" id="KW-0325">Glycoprotein</keyword>
<sequence length="1141" mass="126181">MTHVILVVNIAIFLIMGTVLTLCNSAEASAPIMNFTMLEELAIGSLVGSIRKQASLSNITQSNGTYEYYFFSSPQYQSMFHINRETGDLTTSVVIDRELVCEFSLKCILRFDVGINYQDGRFYNYISVQVYIEDINDNPPLFPKQSTSLQISEGVQNGSAFRIDSPMDRDTGVNNSIQGIEIVPNNSVFGLRKESNLDGSVQVKIIVNSKLDREMQDFYQLIVVARDGGDPPMSGSLTVNIYILDVNDNKPEFSNTTYEIEINETTRPNSVILTLSATDADIGENGKVTYRISDHQKDVDTIKTMFSIDAQSGELHTKISMANEQGNSYTFIVEAVDNGMEPLVSQSQVTVDIIDSENNAPIVSLVPSVGGNLRFINVSESANRGTFVANLEIIDTDLGQNGNISCVSSSSLFSVDYLGSTITLKRFIVTVNGLLDRETQDLHNVTIICFDHGSPRLSSSTNFLVRVTDKNDNKPIFKSETYIGYIPETNDINAVILQVSATDQDIGNNGLVQYYIHEDGQGIVTIGLNNGIIYAASIFDREANDSFIFRILAIDLGSPALTGSATVTLHIEDKNDQIPRFVNTANNFGISENLPSGSSVGYLKAEDGDIGINAQLSFTMLEEYSNVPLVVFKDGLIKTNKELDREQQSRYDFQVMVTDQGEPRLSSISSVSLFVTDDNDNVPRITYPSEKNNTISIPYSDQQNTFVCQIQAYDSDEGANSILVYGISTGNDLGIFEIDENLGHIILKNVVKIDSDMKVSLTIRVKDKGKIPLSSSATLNIDLIYSNFSALMSKASDNDSKYIIISVVVVLATVLISGAIIGVILFLRHLDGRKHKAVQEQIPSESDFGFRSQLATNKPLSTKEIFQKSSDNQKEKNIEHKNDTNLSVANSYDRLINGKKLISFSHYSTMQMASDTDEQPRSPSLYSNTKSSPLLEHDKFNNQRMMSKAHATQWVHEQQLQHQKLPGHLEDSHSHSSGETIPSDSGKGGSEEDMSSVPTSADDHKIFDYPQAEIRSTCPKFLPAASDLAPCRQDFNRQLKRPCSSLSSPYSHSAKSSDTPTSRWYHDSSLNRYHVNKPFMDLSKSSSWRSSYVTPHSPLDFTGDASVNSFFENTGTLHSRDDDDGSTTTSGSYTLYPEEIL</sequence>
<feature type="domain" description="Cadherin" evidence="16">
    <location>
        <begin position="254"/>
        <end position="363"/>
    </location>
</feature>
<evidence type="ECO:0000256" key="9">
    <source>
        <dbReference type="ARBA" id="ARBA00022989"/>
    </source>
</evidence>
<dbReference type="GO" id="GO:0005886">
    <property type="term" value="C:plasma membrane"/>
    <property type="evidence" value="ECO:0007669"/>
    <property type="project" value="UniProtKB-SubCell"/>
</dbReference>
<evidence type="ECO:0000256" key="8">
    <source>
        <dbReference type="ARBA" id="ARBA00022889"/>
    </source>
</evidence>
<feature type="domain" description="Cadherin" evidence="16">
    <location>
        <begin position="143"/>
        <end position="253"/>
    </location>
</feature>
<evidence type="ECO:0000256" key="7">
    <source>
        <dbReference type="ARBA" id="ARBA00022837"/>
    </source>
</evidence>
<dbReference type="PRINTS" id="PR00205">
    <property type="entry name" value="CADHERIN"/>
</dbReference>
<feature type="signal peptide" evidence="15">
    <location>
        <begin position="1"/>
        <end position="28"/>
    </location>
</feature>
<evidence type="ECO:0000259" key="16">
    <source>
        <dbReference type="PROSITE" id="PS50268"/>
    </source>
</evidence>
<evidence type="ECO:0000256" key="5">
    <source>
        <dbReference type="ARBA" id="ARBA00022729"/>
    </source>
</evidence>
<evidence type="ECO:0000313" key="17">
    <source>
        <dbReference type="EMBL" id="KAL3880282.1"/>
    </source>
</evidence>
<feature type="domain" description="Cadherin" evidence="16">
    <location>
        <begin position="582"/>
        <end position="685"/>
    </location>
</feature>
<reference evidence="17 18" key="1">
    <citation type="submission" date="2024-11" db="EMBL/GenBank/DDBJ databases">
        <title>Chromosome-level genome assembly of the freshwater bivalve Anodonta woodiana.</title>
        <authorList>
            <person name="Chen X."/>
        </authorList>
    </citation>
    <scope>NUCLEOTIDE SEQUENCE [LARGE SCALE GENOMIC DNA]</scope>
    <source>
        <strain evidence="17">MN2024</strain>
        <tissue evidence="17">Gills</tissue>
    </source>
</reference>
<evidence type="ECO:0000256" key="12">
    <source>
        <dbReference type="PROSITE-ProRule" id="PRU00043"/>
    </source>
</evidence>
<dbReference type="SUPFAM" id="SSF49313">
    <property type="entry name" value="Cadherin-like"/>
    <property type="match status" value="7"/>
</dbReference>
<dbReference type="PROSITE" id="PS00232">
    <property type="entry name" value="CADHERIN_1"/>
    <property type="match status" value="3"/>
</dbReference>
<feature type="domain" description="Cadherin" evidence="16">
    <location>
        <begin position="29"/>
        <end position="142"/>
    </location>
</feature>
<evidence type="ECO:0000256" key="15">
    <source>
        <dbReference type="SAM" id="SignalP"/>
    </source>
</evidence>
<dbReference type="EMBL" id="JBJQND010000004">
    <property type="protein sequence ID" value="KAL3880282.1"/>
    <property type="molecule type" value="Genomic_DNA"/>
</dbReference>
<evidence type="ECO:0000256" key="3">
    <source>
        <dbReference type="ARBA" id="ARBA00022692"/>
    </source>
</evidence>
<feature type="compositionally biased region" description="Polar residues" evidence="13">
    <location>
        <begin position="921"/>
        <end position="932"/>
    </location>
</feature>
<dbReference type="InterPro" id="IPR002126">
    <property type="entry name" value="Cadherin-like_dom"/>
</dbReference>
<gene>
    <name evidence="17" type="ORF">ACJMK2_032530</name>
</gene>
<dbReference type="InterPro" id="IPR020894">
    <property type="entry name" value="Cadherin_CS"/>
</dbReference>
<feature type="transmembrane region" description="Helical" evidence="14">
    <location>
        <begin position="802"/>
        <end position="827"/>
    </location>
</feature>
<feature type="region of interest" description="Disordered" evidence="13">
    <location>
        <begin position="947"/>
        <end position="1003"/>
    </location>
</feature>
<comment type="caution">
    <text evidence="17">The sequence shown here is derived from an EMBL/GenBank/DDBJ whole genome shotgun (WGS) entry which is preliminary data.</text>
</comment>
<feature type="domain" description="Cadherin" evidence="16">
    <location>
        <begin position="689"/>
        <end position="787"/>
    </location>
</feature>
<keyword evidence="8" id="KW-0130">Cell adhesion</keyword>
<dbReference type="FunFam" id="2.60.40.60:FF:000015">
    <property type="entry name" value="FAT atypical cadherin 1"/>
    <property type="match status" value="1"/>
</dbReference>
<feature type="region of interest" description="Disordered" evidence="13">
    <location>
        <begin position="912"/>
        <end position="935"/>
    </location>
</feature>
<dbReference type="GO" id="GO:0005509">
    <property type="term" value="F:calcium ion binding"/>
    <property type="evidence" value="ECO:0007669"/>
    <property type="project" value="UniProtKB-UniRule"/>
</dbReference>
<keyword evidence="3 14" id="KW-0812">Transmembrane</keyword>
<dbReference type="CDD" id="cd11304">
    <property type="entry name" value="Cadherin_repeat"/>
    <property type="match status" value="7"/>
</dbReference>
<dbReference type="PANTHER" id="PTHR24028:SF146">
    <property type="entry name" value="CADHERIN 96CB, ISOFORM D-RELATED"/>
    <property type="match status" value="1"/>
</dbReference>
<dbReference type="AlphaFoldDB" id="A0ABD3X5J5"/>
<feature type="compositionally biased region" description="Low complexity" evidence="13">
    <location>
        <begin position="1044"/>
        <end position="1057"/>
    </location>
</feature>
<proteinExistence type="predicted"/>
<dbReference type="GO" id="GO:0007155">
    <property type="term" value="P:cell adhesion"/>
    <property type="evidence" value="ECO:0007669"/>
    <property type="project" value="UniProtKB-KW"/>
</dbReference>
<evidence type="ECO:0000313" key="18">
    <source>
        <dbReference type="Proteomes" id="UP001634394"/>
    </source>
</evidence>
<keyword evidence="5 15" id="KW-0732">Signal</keyword>
<keyword evidence="6" id="KW-0677">Repeat</keyword>
<feature type="chain" id="PRO_5044725246" description="Cadherin domain-containing protein" evidence="15">
    <location>
        <begin position="29"/>
        <end position="1141"/>
    </location>
</feature>
<keyword evidence="9 14" id="KW-1133">Transmembrane helix</keyword>
<dbReference type="Pfam" id="PF00028">
    <property type="entry name" value="Cadherin"/>
    <property type="match status" value="6"/>
</dbReference>
<dbReference type="InterPro" id="IPR013164">
    <property type="entry name" value="Cadherin_N"/>
</dbReference>
<feature type="compositionally biased region" description="Basic and acidic residues" evidence="13">
    <location>
        <begin position="967"/>
        <end position="976"/>
    </location>
</feature>
<dbReference type="SMART" id="SM00112">
    <property type="entry name" value="CA"/>
    <property type="match status" value="7"/>
</dbReference>
<dbReference type="Gene3D" id="2.60.40.60">
    <property type="entry name" value="Cadherins"/>
    <property type="match status" value="7"/>
</dbReference>
<feature type="region of interest" description="Disordered" evidence="13">
    <location>
        <begin position="1042"/>
        <end position="1063"/>
    </location>
</feature>
<organism evidence="17 18">
    <name type="scientific">Sinanodonta woodiana</name>
    <name type="common">Chinese pond mussel</name>
    <name type="synonym">Anodonta woodiana</name>
    <dbReference type="NCBI Taxonomy" id="1069815"/>
    <lineage>
        <taxon>Eukaryota</taxon>
        <taxon>Metazoa</taxon>
        <taxon>Spiralia</taxon>
        <taxon>Lophotrochozoa</taxon>
        <taxon>Mollusca</taxon>
        <taxon>Bivalvia</taxon>
        <taxon>Autobranchia</taxon>
        <taxon>Heteroconchia</taxon>
        <taxon>Palaeoheterodonta</taxon>
        <taxon>Unionida</taxon>
        <taxon>Unionoidea</taxon>
        <taxon>Unionidae</taxon>
        <taxon>Unioninae</taxon>
        <taxon>Sinanodonta</taxon>
    </lineage>
</organism>
<dbReference type="Proteomes" id="UP001634394">
    <property type="component" value="Unassembled WGS sequence"/>
</dbReference>
<evidence type="ECO:0000256" key="2">
    <source>
        <dbReference type="ARBA" id="ARBA00022475"/>
    </source>
</evidence>
<evidence type="ECO:0000256" key="1">
    <source>
        <dbReference type="ARBA" id="ARBA00004251"/>
    </source>
</evidence>
<dbReference type="PANTHER" id="PTHR24028">
    <property type="entry name" value="CADHERIN-87A"/>
    <property type="match status" value="1"/>
</dbReference>
<dbReference type="EMBL" id="JBJQND010000004">
    <property type="protein sequence ID" value="KAL3880281.1"/>
    <property type="molecule type" value="Genomic_DNA"/>
</dbReference>
<evidence type="ECO:0000256" key="6">
    <source>
        <dbReference type="ARBA" id="ARBA00022737"/>
    </source>
</evidence>